<gene>
    <name evidence="2" type="ORF">PoB_000868600</name>
</gene>
<sequence length="218" mass="23965">MASGGKSRTGPSSNLFESVQVESDAAGDQVDHDRAIDREEDDADQYNEDEFVPFNDDSDTDTTTGDSGGVESADPNLNSSISEELINGTIVRTRSYFGKDGSEWKNIPMAPNAQTCTSANIVNFPRNSIPNTQNATSPAETFDLFISQDVIKVIVKCTNEEGKRQRGDAWKATDDVETRGLIRFLVLLGAQKQSKVNFDYNLGTTHWARFCASHNVEE</sequence>
<proteinExistence type="predicted"/>
<comment type="caution">
    <text evidence="2">The sequence shown here is derived from an EMBL/GenBank/DDBJ whole genome shotgun (WGS) entry which is preliminary data.</text>
</comment>
<reference evidence="2 3" key="1">
    <citation type="journal article" date="2021" name="Elife">
        <title>Chloroplast acquisition without the gene transfer in kleptoplastic sea slugs, Plakobranchus ocellatus.</title>
        <authorList>
            <person name="Maeda T."/>
            <person name="Takahashi S."/>
            <person name="Yoshida T."/>
            <person name="Shimamura S."/>
            <person name="Takaki Y."/>
            <person name="Nagai Y."/>
            <person name="Toyoda A."/>
            <person name="Suzuki Y."/>
            <person name="Arimoto A."/>
            <person name="Ishii H."/>
            <person name="Satoh N."/>
            <person name="Nishiyama T."/>
            <person name="Hasebe M."/>
            <person name="Maruyama T."/>
            <person name="Minagawa J."/>
            <person name="Obokata J."/>
            <person name="Shigenobu S."/>
        </authorList>
    </citation>
    <scope>NUCLEOTIDE SEQUENCE [LARGE SCALE GENOMIC DNA]</scope>
</reference>
<dbReference type="Proteomes" id="UP000735302">
    <property type="component" value="Unassembled WGS sequence"/>
</dbReference>
<feature type="compositionally biased region" description="Polar residues" evidence="1">
    <location>
        <begin position="9"/>
        <end position="21"/>
    </location>
</feature>
<name>A0AAV3YII2_9GAST</name>
<feature type="region of interest" description="Disordered" evidence="1">
    <location>
        <begin position="1"/>
        <end position="79"/>
    </location>
</feature>
<organism evidence="2 3">
    <name type="scientific">Plakobranchus ocellatus</name>
    <dbReference type="NCBI Taxonomy" id="259542"/>
    <lineage>
        <taxon>Eukaryota</taxon>
        <taxon>Metazoa</taxon>
        <taxon>Spiralia</taxon>
        <taxon>Lophotrochozoa</taxon>
        <taxon>Mollusca</taxon>
        <taxon>Gastropoda</taxon>
        <taxon>Heterobranchia</taxon>
        <taxon>Euthyneura</taxon>
        <taxon>Panpulmonata</taxon>
        <taxon>Sacoglossa</taxon>
        <taxon>Placobranchoidea</taxon>
        <taxon>Plakobranchidae</taxon>
        <taxon>Plakobranchus</taxon>
    </lineage>
</organism>
<evidence type="ECO:0000313" key="3">
    <source>
        <dbReference type="Proteomes" id="UP000735302"/>
    </source>
</evidence>
<feature type="compositionally biased region" description="Acidic residues" evidence="1">
    <location>
        <begin position="38"/>
        <end position="60"/>
    </location>
</feature>
<evidence type="ECO:0000313" key="2">
    <source>
        <dbReference type="EMBL" id="GFN82180.1"/>
    </source>
</evidence>
<dbReference type="AlphaFoldDB" id="A0AAV3YII2"/>
<keyword evidence="3" id="KW-1185">Reference proteome</keyword>
<evidence type="ECO:0000256" key="1">
    <source>
        <dbReference type="SAM" id="MobiDB-lite"/>
    </source>
</evidence>
<accession>A0AAV3YII2</accession>
<protein>
    <submittedName>
        <fullName evidence="2">PiggyBac transposable element-derived protein 4</fullName>
    </submittedName>
</protein>
<dbReference type="EMBL" id="BLXT01000976">
    <property type="protein sequence ID" value="GFN82180.1"/>
    <property type="molecule type" value="Genomic_DNA"/>
</dbReference>